<dbReference type="PANTHER" id="PTHR34858">
    <property type="entry name" value="CYSO-CYSTEINE PEPTIDASE"/>
    <property type="match status" value="1"/>
</dbReference>
<comment type="caution">
    <text evidence="7">The sequence shown here is derived from an EMBL/GenBank/DDBJ whole genome shotgun (WGS) entry which is preliminary data.</text>
</comment>
<evidence type="ECO:0000256" key="4">
    <source>
        <dbReference type="ARBA" id="ARBA00022833"/>
    </source>
</evidence>
<dbReference type="PANTHER" id="PTHR34858:SF1">
    <property type="entry name" value="CYSO-CYSTEINE PEPTIDASE"/>
    <property type="match status" value="1"/>
</dbReference>
<dbReference type="GO" id="GO:0008270">
    <property type="term" value="F:zinc ion binding"/>
    <property type="evidence" value="ECO:0007669"/>
    <property type="project" value="TreeGrafter"/>
</dbReference>
<evidence type="ECO:0000256" key="5">
    <source>
        <dbReference type="ARBA" id="ARBA00023049"/>
    </source>
</evidence>
<gene>
    <name evidence="7" type="ORF">MHY01S_03500</name>
</gene>
<dbReference type="InterPro" id="IPR028090">
    <property type="entry name" value="JAB_dom_prok"/>
</dbReference>
<dbReference type="Pfam" id="PF14464">
    <property type="entry name" value="Prok-JAB"/>
    <property type="match status" value="1"/>
</dbReference>
<feature type="domain" description="JAB1/MPN/MOV34 metalloenzyme" evidence="6">
    <location>
        <begin position="1"/>
        <end position="119"/>
    </location>
</feature>
<dbReference type="SMART" id="SM00232">
    <property type="entry name" value="JAB_MPN"/>
    <property type="match status" value="1"/>
</dbReference>
<dbReference type="InterPro" id="IPR000555">
    <property type="entry name" value="JAMM/MPN+_dom"/>
</dbReference>
<dbReference type="OrthoDB" id="9802958at2"/>
<dbReference type="GO" id="GO:0008235">
    <property type="term" value="F:metalloexopeptidase activity"/>
    <property type="evidence" value="ECO:0007669"/>
    <property type="project" value="TreeGrafter"/>
</dbReference>
<keyword evidence="5" id="KW-0482">Metalloprotease</keyword>
<keyword evidence="2" id="KW-0479">Metal-binding</keyword>
<evidence type="ECO:0000256" key="1">
    <source>
        <dbReference type="ARBA" id="ARBA00022670"/>
    </source>
</evidence>
<name>A0A511QXT2_9DEIN</name>
<dbReference type="InterPro" id="IPR051929">
    <property type="entry name" value="VirAsm_ModProt"/>
</dbReference>
<protein>
    <recommendedName>
        <fullName evidence="6">JAB1/MPN/MOV34 metalloenzyme domain-containing protein</fullName>
    </recommendedName>
</protein>
<dbReference type="Proteomes" id="UP000321197">
    <property type="component" value="Unassembled WGS sequence"/>
</dbReference>
<accession>A0A511QXT2</accession>
<dbReference type="AlphaFoldDB" id="A0A511QXT2"/>
<keyword evidence="4" id="KW-0862">Zinc</keyword>
<keyword evidence="3" id="KW-0378">Hydrolase</keyword>
<dbReference type="SUPFAM" id="SSF102712">
    <property type="entry name" value="JAB1/MPN domain"/>
    <property type="match status" value="1"/>
</dbReference>
<sequence>MLRIQQDCLEQTLSHLQAVLPREGVGLWVGKRGQVRQVWPLENVHPMPQKRYEADPQALTMLLLRIEREGLELVAIYHSHPTGPARPSETDRSQAFWRVPYVIFDMQSGEVRAYRLPEGDEVVIQLEVATPKV</sequence>
<dbReference type="GO" id="GO:0006508">
    <property type="term" value="P:proteolysis"/>
    <property type="evidence" value="ECO:0007669"/>
    <property type="project" value="UniProtKB-KW"/>
</dbReference>
<evidence type="ECO:0000256" key="2">
    <source>
        <dbReference type="ARBA" id="ARBA00022723"/>
    </source>
</evidence>
<evidence type="ECO:0000313" key="8">
    <source>
        <dbReference type="Proteomes" id="UP000321197"/>
    </source>
</evidence>
<dbReference type="Gene3D" id="3.40.140.10">
    <property type="entry name" value="Cytidine Deaminase, domain 2"/>
    <property type="match status" value="1"/>
</dbReference>
<evidence type="ECO:0000259" key="6">
    <source>
        <dbReference type="SMART" id="SM00232"/>
    </source>
</evidence>
<dbReference type="EMBL" id="BJXL01000005">
    <property type="protein sequence ID" value="GEM82184.1"/>
    <property type="molecule type" value="Genomic_DNA"/>
</dbReference>
<dbReference type="RefSeq" id="WP_119340471.1">
    <property type="nucleotide sequence ID" value="NZ_BJXL01000005.1"/>
</dbReference>
<reference evidence="7 8" key="1">
    <citation type="submission" date="2019-07" db="EMBL/GenBank/DDBJ databases">
        <title>Whole genome shotgun sequence of Meiothermus hypogaeus NBRC 106114.</title>
        <authorList>
            <person name="Hosoyama A."/>
            <person name="Uohara A."/>
            <person name="Ohji S."/>
            <person name="Ichikawa N."/>
        </authorList>
    </citation>
    <scope>NUCLEOTIDE SEQUENCE [LARGE SCALE GENOMIC DNA]</scope>
    <source>
        <strain evidence="7 8">NBRC 106114</strain>
    </source>
</reference>
<evidence type="ECO:0000256" key="3">
    <source>
        <dbReference type="ARBA" id="ARBA00022801"/>
    </source>
</evidence>
<dbReference type="CDD" id="cd08070">
    <property type="entry name" value="MPN_like"/>
    <property type="match status" value="1"/>
</dbReference>
<keyword evidence="1" id="KW-0645">Protease</keyword>
<organism evidence="7 8">
    <name type="scientific">Meiothermus hypogaeus NBRC 106114</name>
    <dbReference type="NCBI Taxonomy" id="1227553"/>
    <lineage>
        <taxon>Bacteria</taxon>
        <taxon>Thermotogati</taxon>
        <taxon>Deinococcota</taxon>
        <taxon>Deinococci</taxon>
        <taxon>Thermales</taxon>
        <taxon>Thermaceae</taxon>
        <taxon>Meiothermus</taxon>
    </lineage>
</organism>
<proteinExistence type="predicted"/>
<evidence type="ECO:0000313" key="7">
    <source>
        <dbReference type="EMBL" id="GEM82184.1"/>
    </source>
</evidence>